<dbReference type="Gene3D" id="1.10.10.10">
    <property type="entry name" value="Winged helix-like DNA-binding domain superfamily/Winged helix DNA-binding domain"/>
    <property type="match status" value="1"/>
</dbReference>
<dbReference type="InterPro" id="IPR036390">
    <property type="entry name" value="WH_DNA-bd_sf"/>
</dbReference>
<dbReference type="Pfam" id="PF12802">
    <property type="entry name" value="MarR_2"/>
    <property type="match status" value="1"/>
</dbReference>
<dbReference type="PROSITE" id="PS50995">
    <property type="entry name" value="HTH_MARR_2"/>
    <property type="match status" value="1"/>
</dbReference>
<dbReference type="GO" id="GO:0003700">
    <property type="term" value="F:DNA-binding transcription factor activity"/>
    <property type="evidence" value="ECO:0007669"/>
    <property type="project" value="InterPro"/>
</dbReference>
<organism evidence="2 3">
    <name type="scientific">Rhizobium tropici</name>
    <dbReference type="NCBI Taxonomy" id="398"/>
    <lineage>
        <taxon>Bacteria</taxon>
        <taxon>Pseudomonadati</taxon>
        <taxon>Pseudomonadota</taxon>
        <taxon>Alphaproteobacteria</taxon>
        <taxon>Hyphomicrobiales</taxon>
        <taxon>Rhizobiaceae</taxon>
        <taxon>Rhizobium/Agrobacterium group</taxon>
        <taxon>Rhizobium</taxon>
    </lineage>
</organism>
<dbReference type="SMART" id="SM00347">
    <property type="entry name" value="HTH_MARR"/>
    <property type="match status" value="1"/>
</dbReference>
<evidence type="ECO:0000313" key="3">
    <source>
        <dbReference type="Proteomes" id="UP000251205"/>
    </source>
</evidence>
<gene>
    <name evidence="2" type="ORF">DQ393_21285</name>
</gene>
<evidence type="ECO:0000313" key="2">
    <source>
        <dbReference type="EMBL" id="RAX39593.1"/>
    </source>
</evidence>
<comment type="caution">
    <text evidence="2">The sequence shown here is derived from an EMBL/GenBank/DDBJ whole genome shotgun (WGS) entry which is preliminary data.</text>
</comment>
<proteinExistence type="predicted"/>
<dbReference type="EMBL" id="QMKK01000046">
    <property type="protein sequence ID" value="RAX39593.1"/>
    <property type="molecule type" value="Genomic_DNA"/>
</dbReference>
<evidence type="ECO:0000259" key="1">
    <source>
        <dbReference type="PROSITE" id="PS50995"/>
    </source>
</evidence>
<dbReference type="SUPFAM" id="SSF46785">
    <property type="entry name" value="Winged helix' DNA-binding domain"/>
    <property type="match status" value="1"/>
</dbReference>
<dbReference type="InterPro" id="IPR036388">
    <property type="entry name" value="WH-like_DNA-bd_sf"/>
</dbReference>
<dbReference type="Proteomes" id="UP000251205">
    <property type="component" value="Unassembled WGS sequence"/>
</dbReference>
<accession>A0A329Y849</accession>
<dbReference type="GO" id="GO:0006950">
    <property type="term" value="P:response to stress"/>
    <property type="evidence" value="ECO:0007669"/>
    <property type="project" value="TreeGrafter"/>
</dbReference>
<name>A0A329Y849_RHITR</name>
<protein>
    <submittedName>
        <fullName evidence="2">MarR family transcriptional regulator</fullName>
    </submittedName>
</protein>
<dbReference type="AlphaFoldDB" id="A0A329Y849"/>
<dbReference type="InterPro" id="IPR000835">
    <property type="entry name" value="HTH_MarR-typ"/>
</dbReference>
<feature type="domain" description="HTH marR-type" evidence="1">
    <location>
        <begin position="7"/>
        <end position="137"/>
    </location>
</feature>
<sequence>MATPYTQSLLLYAYQASARALTQTLHERGHPAIRPKHGAVFANIDEEGTRASLLAERAGMGKAAMGELIDDLERLGYVERVPDPTDRRAKLVTARPEARQVMQIVHEFNDGIERRYRELLGEQAYRILRTALRTIAAKEDMQPRIR</sequence>
<reference evidence="2 3" key="1">
    <citation type="submission" date="2018-06" db="EMBL/GenBank/DDBJ databases">
        <title>Whole Genome Sequence of an efficient microsymbiont, Rhizobium tropici.</title>
        <authorList>
            <person name="Srinivasan R."/>
            <person name="Singh H.V."/>
            <person name="Srivastava R."/>
            <person name="Kumari B."/>
            <person name="Radhakrishna A."/>
        </authorList>
    </citation>
    <scope>NUCLEOTIDE SEQUENCE [LARGE SCALE GENOMIC DNA]</scope>
    <source>
        <strain evidence="2 3">IGFRI Rhizo-19</strain>
    </source>
</reference>
<dbReference type="OrthoDB" id="582199at2"/>
<dbReference type="InterPro" id="IPR039422">
    <property type="entry name" value="MarR/SlyA-like"/>
</dbReference>
<dbReference type="PANTHER" id="PTHR33164:SF99">
    <property type="entry name" value="MARR FAMILY REGULATORY PROTEIN"/>
    <property type="match status" value="1"/>
</dbReference>
<dbReference type="RefSeq" id="WP_112343699.1">
    <property type="nucleotide sequence ID" value="NZ_QMKK01000046.1"/>
</dbReference>
<dbReference type="PANTHER" id="PTHR33164">
    <property type="entry name" value="TRANSCRIPTIONAL REGULATOR, MARR FAMILY"/>
    <property type="match status" value="1"/>
</dbReference>